<keyword evidence="1" id="KW-0677">Repeat</keyword>
<name>A0A368BR78_9GAMM</name>
<evidence type="ECO:0000313" key="6">
    <source>
        <dbReference type="Proteomes" id="UP000252147"/>
    </source>
</evidence>
<dbReference type="NCBIfam" id="NF006767">
    <property type="entry name" value="PRK09289.1"/>
    <property type="match status" value="1"/>
</dbReference>
<dbReference type="NCBIfam" id="NF009566">
    <property type="entry name" value="PRK13020.1"/>
    <property type="match status" value="1"/>
</dbReference>
<dbReference type="Gene3D" id="2.40.30.20">
    <property type="match status" value="2"/>
</dbReference>
<evidence type="ECO:0000256" key="2">
    <source>
        <dbReference type="NCBIfam" id="TIGR00187"/>
    </source>
</evidence>
<evidence type="ECO:0000256" key="1">
    <source>
        <dbReference type="ARBA" id="ARBA00022737"/>
    </source>
</evidence>
<reference evidence="5 6" key="1">
    <citation type="journal article" date="2018" name="Microbiome">
        <title>Fine metagenomic profile of the Mediterranean stratified and mixed water columns revealed by assembly and recruitment.</title>
        <authorList>
            <person name="Haro-Moreno J.M."/>
            <person name="Lopez-Perez M."/>
            <person name="De La Torre J.R."/>
            <person name="Picazo A."/>
            <person name="Camacho A."/>
            <person name="Rodriguez-Valera F."/>
        </authorList>
    </citation>
    <scope>NUCLEOTIDE SEQUENCE [LARGE SCALE GENOMIC DNA]</scope>
    <source>
        <strain evidence="5">MED-G83</strain>
    </source>
</reference>
<dbReference type="PROSITE" id="PS51177">
    <property type="entry name" value="LUMAZINE_BIND"/>
    <property type="match status" value="2"/>
</dbReference>
<feature type="domain" description="Lumazine-binding" evidence="4">
    <location>
        <begin position="98"/>
        <end position="194"/>
    </location>
</feature>
<organism evidence="5 6">
    <name type="scientific">SAR86 cluster bacterium</name>
    <dbReference type="NCBI Taxonomy" id="2030880"/>
    <lineage>
        <taxon>Bacteria</taxon>
        <taxon>Pseudomonadati</taxon>
        <taxon>Pseudomonadota</taxon>
        <taxon>Gammaproteobacteria</taxon>
        <taxon>SAR86 cluster</taxon>
    </lineage>
</organism>
<dbReference type="PIRSF" id="PIRSF000498">
    <property type="entry name" value="Riboflavin_syn_A"/>
    <property type="match status" value="1"/>
</dbReference>
<evidence type="ECO:0000313" key="5">
    <source>
        <dbReference type="EMBL" id="RCL39342.1"/>
    </source>
</evidence>
<dbReference type="Pfam" id="PF00677">
    <property type="entry name" value="Lum_binding"/>
    <property type="match status" value="2"/>
</dbReference>
<dbReference type="GO" id="GO:0004746">
    <property type="term" value="F:riboflavin synthase activity"/>
    <property type="evidence" value="ECO:0007669"/>
    <property type="project" value="UniProtKB-UniRule"/>
</dbReference>
<dbReference type="InterPro" id="IPR026017">
    <property type="entry name" value="Lumazine-bd_dom"/>
</dbReference>
<dbReference type="PANTHER" id="PTHR21098">
    <property type="entry name" value="RIBOFLAVIN SYNTHASE ALPHA CHAIN"/>
    <property type="match status" value="1"/>
</dbReference>
<dbReference type="InterPro" id="IPR001783">
    <property type="entry name" value="Lumazine-bd"/>
</dbReference>
<protein>
    <recommendedName>
        <fullName evidence="2">Riboflavin synthase</fullName>
        <ecNumber evidence="2">2.5.1.9</ecNumber>
    </recommendedName>
</protein>
<dbReference type="InterPro" id="IPR023366">
    <property type="entry name" value="ATP_synth_asu-like_sf"/>
</dbReference>
<dbReference type="EMBL" id="QOPD01000001">
    <property type="protein sequence ID" value="RCL39342.1"/>
    <property type="molecule type" value="Genomic_DNA"/>
</dbReference>
<dbReference type="EC" id="2.5.1.9" evidence="2"/>
<dbReference type="NCBIfam" id="TIGR00187">
    <property type="entry name" value="ribE"/>
    <property type="match status" value="1"/>
</dbReference>
<feature type="repeat" description="Lumazine-binding" evidence="3">
    <location>
        <begin position="98"/>
        <end position="194"/>
    </location>
</feature>
<feature type="repeat" description="Lumazine-binding" evidence="3">
    <location>
        <begin position="1"/>
        <end position="97"/>
    </location>
</feature>
<feature type="domain" description="Lumazine-binding" evidence="4">
    <location>
        <begin position="1"/>
        <end position="97"/>
    </location>
</feature>
<evidence type="ECO:0000256" key="3">
    <source>
        <dbReference type="PROSITE-ProRule" id="PRU00524"/>
    </source>
</evidence>
<dbReference type="GO" id="GO:0009231">
    <property type="term" value="P:riboflavin biosynthetic process"/>
    <property type="evidence" value="ECO:0007669"/>
    <property type="project" value="TreeGrafter"/>
</dbReference>
<proteinExistence type="predicted"/>
<dbReference type="AlphaFoldDB" id="A0A368BR78"/>
<comment type="caution">
    <text evidence="5">The sequence shown here is derived from an EMBL/GenBank/DDBJ whole genome shotgun (WGS) entry which is preliminary data.</text>
</comment>
<evidence type="ECO:0000259" key="4">
    <source>
        <dbReference type="PROSITE" id="PS51177"/>
    </source>
</evidence>
<gene>
    <name evidence="5" type="ORF">DBW97_01030</name>
</gene>
<dbReference type="Proteomes" id="UP000252147">
    <property type="component" value="Unassembled WGS sequence"/>
</dbReference>
<dbReference type="InterPro" id="IPR017938">
    <property type="entry name" value="Riboflavin_synthase-like_b-brl"/>
</dbReference>
<dbReference type="SUPFAM" id="SSF63380">
    <property type="entry name" value="Riboflavin synthase domain-like"/>
    <property type="match status" value="2"/>
</dbReference>
<dbReference type="CDD" id="cd00402">
    <property type="entry name" value="Riboflavin_synthase_like"/>
    <property type="match status" value="1"/>
</dbReference>
<accession>A0A368BR78</accession>
<dbReference type="PANTHER" id="PTHR21098:SF0">
    <property type="entry name" value="RIBOFLAVIN SYNTHASE"/>
    <property type="match status" value="1"/>
</dbReference>
<sequence>MFTGIVQGAGTIIDINKNNSVLTLNIKVPQPIAKKLTIGDSLAVDGVCLTVTSISDVNVSFDVVNETQNRTIISNYNKNSVINLETSLEFGQQVGGHLVSGHVQALGTIKEVEINGDTKNILFEIPDDCCKYIFEKGYIAINGCSLTIGKVIKNTFYVHLIPETLRATNLDNLIYGDTVNLELDQNTITIVDTTERMLSNKV</sequence>